<protein>
    <recommendedName>
        <fullName evidence="6">Hsp70-interacting protein N-terminal domain-containing protein</fullName>
    </recommendedName>
</protein>
<evidence type="ECO:0000256" key="1">
    <source>
        <dbReference type="ARBA" id="ARBA00022737"/>
    </source>
</evidence>
<evidence type="ECO:0000313" key="4">
    <source>
        <dbReference type="Ensembl" id="ENSPCEP00000025724.1"/>
    </source>
</evidence>
<dbReference type="PROSITE" id="PS50005">
    <property type="entry name" value="TPR"/>
    <property type="match status" value="1"/>
</dbReference>
<evidence type="ECO:0000256" key="2">
    <source>
        <dbReference type="ARBA" id="ARBA00022803"/>
    </source>
</evidence>
<dbReference type="PANTHER" id="PTHR45883:SF2">
    <property type="entry name" value="HSC70-INTERACTING PROTEIN"/>
    <property type="match status" value="1"/>
</dbReference>
<evidence type="ECO:0000313" key="5">
    <source>
        <dbReference type="Proteomes" id="UP000694393"/>
    </source>
</evidence>
<dbReference type="Pfam" id="PF00515">
    <property type="entry name" value="TPR_1"/>
    <property type="match status" value="1"/>
</dbReference>
<dbReference type="SMART" id="SM00028">
    <property type="entry name" value="TPR"/>
    <property type="match status" value="3"/>
</dbReference>
<reference evidence="4" key="2">
    <citation type="submission" date="2025-09" db="UniProtKB">
        <authorList>
            <consortium name="Ensembl"/>
        </authorList>
    </citation>
    <scope>IDENTIFICATION</scope>
</reference>
<reference evidence="4" key="1">
    <citation type="submission" date="2025-08" db="UniProtKB">
        <authorList>
            <consortium name="Ensembl"/>
        </authorList>
    </citation>
    <scope>IDENTIFICATION</scope>
</reference>
<evidence type="ECO:0008006" key="6">
    <source>
        <dbReference type="Google" id="ProtNLM"/>
    </source>
</evidence>
<dbReference type="SUPFAM" id="SSF48452">
    <property type="entry name" value="TPR-like"/>
    <property type="match status" value="1"/>
</dbReference>
<dbReference type="Proteomes" id="UP000694393">
    <property type="component" value="Unplaced"/>
</dbReference>
<dbReference type="InterPro" id="IPR019734">
    <property type="entry name" value="TPR_rpt"/>
</dbReference>
<evidence type="ECO:0000256" key="3">
    <source>
        <dbReference type="PROSITE-ProRule" id="PRU00339"/>
    </source>
</evidence>
<dbReference type="Ensembl" id="ENSPCET00000026582.1">
    <property type="protein sequence ID" value="ENSPCEP00000025724.1"/>
    <property type="gene ID" value="ENSPCEG00000019361.1"/>
</dbReference>
<name>A0A8C8VQY8_9SAUR</name>
<dbReference type="GO" id="GO:0030544">
    <property type="term" value="F:Hsp70 protein binding"/>
    <property type="evidence" value="ECO:0007669"/>
    <property type="project" value="TreeGrafter"/>
</dbReference>
<feature type="repeat" description="TPR" evidence="3">
    <location>
        <begin position="137"/>
        <end position="170"/>
    </location>
</feature>
<accession>A0A8C8VQY8</accession>
<keyword evidence="2 3" id="KW-0802">TPR repeat</keyword>
<proteinExistence type="predicted"/>
<dbReference type="AlphaFoldDB" id="A0A8C8VQY8"/>
<keyword evidence="5" id="KW-1185">Reference proteome</keyword>
<dbReference type="PANTHER" id="PTHR45883">
    <property type="entry name" value="HSC70-INTERACTING PROTEIN"/>
    <property type="match status" value="1"/>
</dbReference>
<dbReference type="InterPro" id="IPR011990">
    <property type="entry name" value="TPR-like_helical_dom_sf"/>
</dbReference>
<dbReference type="Gene3D" id="1.25.40.10">
    <property type="entry name" value="Tetratricopeptide repeat domain"/>
    <property type="match status" value="1"/>
</dbReference>
<sequence length="329" mass="37943">MHPRKVQSEMQDLATLDQGFINSEDRRFLRESVEHMENAMSPTSSNTTAGKMVREVDKLLEVESSEESEWEIDNKVIIESDEDEPQEMGDENLKVTDEMMKQAIEKKRKAFDAVSKGELQRAVDLFTDAIKLNPQFTGLYTNRASVYVQLQKPNAAIRDCDRAIQINPDSAQPYKWRGTAFQLLGHWQEAAQDLALACQLDYDEETNAMLNEVQPRAQKIAQHWRKHEEKRKEKRFKESLARMKETIEEQEKAQLQSPEEQKRCEFKISQEEEGVQPQDPQKCERVHLWASWEQGGANLKCTTEQAGALPVARSQNSDTLSEYVLEPNQ</sequence>
<organism evidence="4 5">
    <name type="scientific">Pelusios castaneus</name>
    <name type="common">West African mud turtle</name>
    <dbReference type="NCBI Taxonomy" id="367368"/>
    <lineage>
        <taxon>Eukaryota</taxon>
        <taxon>Metazoa</taxon>
        <taxon>Chordata</taxon>
        <taxon>Craniata</taxon>
        <taxon>Vertebrata</taxon>
        <taxon>Euteleostomi</taxon>
        <taxon>Archelosauria</taxon>
        <taxon>Testudinata</taxon>
        <taxon>Testudines</taxon>
        <taxon>Pleurodira</taxon>
        <taxon>Pelomedusidae</taxon>
        <taxon>Pelusios</taxon>
    </lineage>
</organism>
<keyword evidence="1" id="KW-0677">Repeat</keyword>
<dbReference type="FunFam" id="1.25.40.10:FF:000112">
    <property type="entry name" value="FAM10 family protein"/>
    <property type="match status" value="1"/>
</dbReference>